<evidence type="ECO:0000313" key="1">
    <source>
        <dbReference type="EMBL" id="MCB2409085.1"/>
    </source>
</evidence>
<accession>A0ABS8AS92</accession>
<protein>
    <recommendedName>
        <fullName evidence="3">DUF4397 domain-containing protein</fullName>
    </recommendedName>
</protein>
<evidence type="ECO:0000313" key="2">
    <source>
        <dbReference type="Proteomes" id="UP001165296"/>
    </source>
</evidence>
<evidence type="ECO:0008006" key="3">
    <source>
        <dbReference type="Google" id="ProtNLM"/>
    </source>
</evidence>
<comment type="caution">
    <text evidence="1">The sequence shown here is derived from an EMBL/GenBank/DDBJ whole genome shotgun (WGS) entry which is preliminary data.</text>
</comment>
<dbReference type="Proteomes" id="UP001165296">
    <property type="component" value="Unassembled WGS sequence"/>
</dbReference>
<organism evidence="1 2">
    <name type="scientific">Hymenobacter lucidus</name>
    <dbReference type="NCBI Taxonomy" id="2880930"/>
    <lineage>
        <taxon>Bacteria</taxon>
        <taxon>Pseudomonadati</taxon>
        <taxon>Bacteroidota</taxon>
        <taxon>Cytophagia</taxon>
        <taxon>Cytophagales</taxon>
        <taxon>Hymenobacteraceae</taxon>
        <taxon>Hymenobacter</taxon>
    </lineage>
</organism>
<sequence>MRFIYPAFALLTLLSSCDTEKTAEPTIAGHIQLRALEGRTPQGRALFLSFQDEGQYACSNYGLSTDYQRTGPELSFAFSGAIEPADICLTSIGPARARVDITTLPEGSYPLRLRVGSRSTTGTLELQSSYVRLSTADPSLVEVTLPELRFMPAKTIWGAATTALPASQVSVEVLRDSLQRLGATPTTLPPGTYSQVTIGPNGLPVPSETSPGFRSLLLVASYAGSAERIQAYVRRANAATPGLNLSINTSAL</sequence>
<dbReference type="PROSITE" id="PS51257">
    <property type="entry name" value="PROKAR_LIPOPROTEIN"/>
    <property type="match status" value="1"/>
</dbReference>
<proteinExistence type="predicted"/>
<name>A0ABS8AS92_9BACT</name>
<dbReference type="RefSeq" id="WP_226176595.1">
    <property type="nucleotide sequence ID" value="NZ_JAJADR010000003.1"/>
</dbReference>
<reference evidence="1" key="1">
    <citation type="submission" date="2021-10" db="EMBL/GenBank/DDBJ databases">
        <authorList>
            <person name="Dean J.D."/>
            <person name="Kim M.K."/>
            <person name="Newey C.N."/>
            <person name="Stoker T.S."/>
            <person name="Thompson D.W."/>
            <person name="Grose J.H."/>
        </authorList>
    </citation>
    <scope>NUCLEOTIDE SEQUENCE</scope>
    <source>
        <strain evidence="1">BT178</strain>
    </source>
</reference>
<dbReference type="EMBL" id="JAJADR010000003">
    <property type="protein sequence ID" value="MCB2409085.1"/>
    <property type="molecule type" value="Genomic_DNA"/>
</dbReference>
<keyword evidence="2" id="KW-1185">Reference proteome</keyword>
<gene>
    <name evidence="1" type="ORF">LGH74_13930</name>
</gene>